<reference evidence="1 2" key="1">
    <citation type="submission" date="2011-10" db="EMBL/GenBank/DDBJ databases">
        <authorList>
            <person name="Genoscope - CEA"/>
        </authorList>
    </citation>
    <scope>NUCLEOTIDE SEQUENCE [LARGE SCALE GENOMIC DNA]</scope>
    <source>
        <strain evidence="1 2">RCC 1105</strain>
    </source>
</reference>
<keyword evidence="2" id="KW-1185">Reference proteome</keyword>
<evidence type="ECO:0000313" key="1">
    <source>
        <dbReference type="EMBL" id="CCO20014.1"/>
    </source>
</evidence>
<name>K8EQ09_9CHLO</name>
<proteinExistence type="predicted"/>
<gene>
    <name evidence="1" type="ordered locus">Bathy15g00910</name>
</gene>
<dbReference type="RefSeq" id="XP_007508928.1">
    <property type="nucleotide sequence ID" value="XM_007508866.1"/>
</dbReference>
<dbReference type="EMBL" id="FO082264">
    <property type="protein sequence ID" value="CCO20014.1"/>
    <property type="molecule type" value="Genomic_DNA"/>
</dbReference>
<protein>
    <submittedName>
        <fullName evidence="1">Uncharacterized protein</fullName>
    </submittedName>
</protein>
<evidence type="ECO:0000313" key="2">
    <source>
        <dbReference type="Proteomes" id="UP000198341"/>
    </source>
</evidence>
<accession>K8EQ09</accession>
<dbReference type="Proteomes" id="UP000198341">
    <property type="component" value="Chromosome 15"/>
</dbReference>
<dbReference type="AlphaFoldDB" id="K8EQ09"/>
<dbReference type="KEGG" id="bpg:Bathy15g00910"/>
<organism evidence="1 2">
    <name type="scientific">Bathycoccus prasinos</name>
    <dbReference type="NCBI Taxonomy" id="41875"/>
    <lineage>
        <taxon>Eukaryota</taxon>
        <taxon>Viridiplantae</taxon>
        <taxon>Chlorophyta</taxon>
        <taxon>Mamiellophyceae</taxon>
        <taxon>Mamiellales</taxon>
        <taxon>Bathycoccaceae</taxon>
        <taxon>Bathycoccus</taxon>
    </lineage>
</organism>
<dbReference type="GeneID" id="19011591"/>
<sequence>MDVFKHTITRVHVLKYSTGGVSFLPPTPFHCVHFYIFPKTSLLLLDKTYRYFSLPVRIVTRVSPNGPEYFMYRRHGAKINGVFRDIANNRAALKPKHDRKISPRTKFF</sequence>